<reference evidence="3" key="1">
    <citation type="submission" date="2009-09" db="EMBL/GenBank/DDBJ databases">
        <title>The complete chromosome of Desulfohalobium retbaense DSM 5692.</title>
        <authorList>
            <consortium name="US DOE Joint Genome Institute (JGI-PGF)"/>
            <person name="Lucas S."/>
            <person name="Copeland A."/>
            <person name="Lapidus A."/>
            <person name="Glavina del Rio T."/>
            <person name="Dalin E."/>
            <person name="Tice H."/>
            <person name="Bruce D."/>
            <person name="Goodwin L."/>
            <person name="Pitluck S."/>
            <person name="Kyrpides N."/>
            <person name="Mavromatis K."/>
            <person name="Ivanova N."/>
            <person name="Mikhailova N."/>
            <person name="Munk A.C."/>
            <person name="Brettin T."/>
            <person name="Detter J.C."/>
            <person name="Han C."/>
            <person name="Tapia R."/>
            <person name="Larimer F."/>
            <person name="Land M."/>
            <person name="Hauser L."/>
            <person name="Markowitz V."/>
            <person name="Cheng J.-F."/>
            <person name="Hugenholtz P."/>
            <person name="Woyke T."/>
            <person name="Wu D."/>
            <person name="Spring S."/>
            <person name="Klenk H.-P."/>
            <person name="Eisen J.A."/>
        </authorList>
    </citation>
    <scope>NUCLEOTIDE SEQUENCE [LARGE SCALE GENOMIC DNA]</scope>
    <source>
        <strain evidence="3">DSM 5692</strain>
    </source>
</reference>
<keyword evidence="3" id="KW-1185">Reference proteome</keyword>
<organism evidence="2 3">
    <name type="scientific">Desulfohalobium retbaense (strain ATCC 49708 / DSM 5692 / JCM 16813 / HR100)</name>
    <dbReference type="NCBI Taxonomy" id="485915"/>
    <lineage>
        <taxon>Bacteria</taxon>
        <taxon>Pseudomonadati</taxon>
        <taxon>Thermodesulfobacteriota</taxon>
        <taxon>Desulfovibrionia</taxon>
        <taxon>Desulfovibrionales</taxon>
        <taxon>Desulfohalobiaceae</taxon>
        <taxon>Desulfohalobium</taxon>
    </lineage>
</organism>
<protein>
    <submittedName>
        <fullName evidence="2">Uncharacterized protein</fullName>
    </submittedName>
</protein>
<dbReference type="EMBL" id="CP001734">
    <property type="protein sequence ID" value="ACV68256.1"/>
    <property type="molecule type" value="Genomic_DNA"/>
</dbReference>
<feature type="transmembrane region" description="Helical" evidence="1">
    <location>
        <begin position="33"/>
        <end position="57"/>
    </location>
</feature>
<keyword evidence="1" id="KW-0472">Membrane</keyword>
<name>C8X1F9_DESRD</name>
<keyword evidence="1" id="KW-0812">Transmembrane</keyword>
<evidence type="ECO:0000256" key="1">
    <source>
        <dbReference type="SAM" id="Phobius"/>
    </source>
</evidence>
<evidence type="ECO:0000313" key="2">
    <source>
        <dbReference type="EMBL" id="ACV68256.1"/>
    </source>
</evidence>
<evidence type="ECO:0000313" key="3">
    <source>
        <dbReference type="Proteomes" id="UP000001052"/>
    </source>
</evidence>
<keyword evidence="1" id="KW-1133">Transmembrane helix</keyword>
<dbReference type="KEGG" id="drt:Dret_0968"/>
<reference evidence="2 3" key="2">
    <citation type="journal article" date="2010" name="Stand. Genomic Sci.">
        <title>Complete genome sequence of Desulfohalobium retbaense type strain (HR(100)).</title>
        <authorList>
            <person name="Spring S."/>
            <person name="Nolan M."/>
            <person name="Lapidus A."/>
            <person name="Glavina Del Rio T."/>
            <person name="Copeland A."/>
            <person name="Tice H."/>
            <person name="Cheng J.F."/>
            <person name="Lucas S."/>
            <person name="Land M."/>
            <person name="Chen F."/>
            <person name="Bruce D."/>
            <person name="Goodwin L."/>
            <person name="Pitluck S."/>
            <person name="Ivanova N."/>
            <person name="Mavromatis K."/>
            <person name="Mikhailova N."/>
            <person name="Pati A."/>
            <person name="Chen A."/>
            <person name="Palaniappan K."/>
            <person name="Hauser L."/>
            <person name="Chang Y.J."/>
            <person name="Jeffries C.D."/>
            <person name="Munk C."/>
            <person name="Kiss H."/>
            <person name="Chain P."/>
            <person name="Han C."/>
            <person name="Brettin T."/>
            <person name="Detter J.C."/>
            <person name="Schuler E."/>
            <person name="Goker M."/>
            <person name="Rohde M."/>
            <person name="Bristow J."/>
            <person name="Eisen J.A."/>
            <person name="Markowitz V."/>
            <person name="Hugenholtz P."/>
            <person name="Kyrpides N.C."/>
            <person name="Klenk H.P."/>
        </authorList>
    </citation>
    <scope>NUCLEOTIDE SEQUENCE [LARGE SCALE GENOMIC DNA]</scope>
    <source>
        <strain evidence="2 3">DSM 5692</strain>
    </source>
</reference>
<dbReference type="HOGENOM" id="CLU_2972056_0_0_7"/>
<accession>C8X1F9</accession>
<dbReference type="STRING" id="485915.Dret_0968"/>
<gene>
    <name evidence="2" type="ordered locus">Dret_0968</name>
</gene>
<sequence>MSEQEKGSLTGGEYDAEDVFEGAEPWEPIETKLVLGSFTAAIIALVIFGYLINTFLLH</sequence>
<dbReference type="RefSeq" id="WP_015751410.1">
    <property type="nucleotide sequence ID" value="NC_013223.1"/>
</dbReference>
<dbReference type="Proteomes" id="UP000001052">
    <property type="component" value="Chromosome"/>
</dbReference>
<dbReference type="AlphaFoldDB" id="C8X1F9"/>
<proteinExistence type="predicted"/>